<organism evidence="2 3">
    <name type="scientific">Dendroctonus ponderosae</name>
    <name type="common">Mountain pine beetle</name>
    <dbReference type="NCBI Taxonomy" id="77166"/>
    <lineage>
        <taxon>Eukaryota</taxon>
        <taxon>Metazoa</taxon>
        <taxon>Ecdysozoa</taxon>
        <taxon>Arthropoda</taxon>
        <taxon>Hexapoda</taxon>
        <taxon>Insecta</taxon>
        <taxon>Pterygota</taxon>
        <taxon>Neoptera</taxon>
        <taxon>Endopterygota</taxon>
        <taxon>Coleoptera</taxon>
        <taxon>Polyphaga</taxon>
        <taxon>Cucujiformia</taxon>
        <taxon>Curculionidae</taxon>
        <taxon>Scolytinae</taxon>
        <taxon>Dendroctonus</taxon>
    </lineage>
</organism>
<accession>A0AAR5PLK1</accession>
<feature type="region of interest" description="Disordered" evidence="1">
    <location>
        <begin position="1258"/>
        <end position="1316"/>
    </location>
</feature>
<feature type="region of interest" description="Disordered" evidence="1">
    <location>
        <begin position="1765"/>
        <end position="1785"/>
    </location>
</feature>
<sequence length="2024" mass="214115">MMEPVKDPQVELALKGEKDSEEKPVQVPEETPSVEQNDGLQAAIQDQAKDAGDVVAEDSSEQQNVTEITYGVVEEVPRSKFAIVEEGNTTESAPDISDGYLSSGPATDATTPEDESKPSDGLEGDDGLDETEQPPEGGVQLKTLPADLLEVAEEISAGKFEESDAEDGHGGVAIGQREIPFDEKRYGGEVPVDVENRAFGLDEGPADLHMTTTVTSSGTLEVVTEGPGGTIGTTLTYTEEGNIEVVTEMTDNFGGPGRMLDKFATKPLSEGIPFRSNDAIPCAPSATCETMEPVAGYEVCEPTMICHNLDNTEKGTLKALPVASSMISGPSGPETETPYTASTTTAEGELTSKLGSGSSGIRPQFDRTPDQTSSYGRPGVAMEEPLEELQEPVDQHSEQLAGDPSGKASSREIGVLSSGARATGADSTTGREGLPSEGTTSTAGELKSGEVFTPDQVGSDLEEAFVASKSLQGTDIGAGVGVGAVEPTVSGGADGRSAEAGGIATILKNASQGGAEPKESEIGAVKASGVFTAGGVAQSVQFGQKGSKPDEGAPDATPLPVTDSTGINWTRECACQSKDQTDQSCQCCECKTIGVTTSGDKETLTEKDEEMCKIPQETLDGAKTDTDSEFVTISETTDHAFAEVPSETKPEPQDTVEVPSKSSSPFGDNIISKEIVITEDLLKRYPQLATLSAPSQQQALQKLGIKQSLKEAIVVDRSMLEKHPELIGKSPEEQQSILKTMGYKPSKAIEPDIAVDEDKLAKHPELVGRSNSEQQRILQSLGYKPALIVAVDDEILQKHPELADKTPEEQQSLLRELGYATSSPSKAIPAEDDVQLRQIDYDTLQPSTSKVAPSTDEFNVPPAITEQLLAKHPQLAGKTTEDQQKILRDLGYSLPKESLLQTVPLTKEMLENHPELQGKTSAEQQKILKSLGYTKKQSQVSFSKDLIAKHPELQGKSVAEQREILKTLGYNGDDLRPGLSATKPEAIPGAGSATAKAELLLKHPELEGKSSAEQREILKNLGYSAAEAQSLTEELPQKPPELLGKSASGVEAPAEEPELPSKISRAILEAHPELAGKPVEEQKKILAQMGYTIEEVIEKSESKKISAEAFESARDVLEGHKSDAPFSTPQPSSFKDVSVTGKAPSQAAAVPSAFSKKSSAVMGKLTPEPSSKDVSISCRAPCRSAATIHSPAPKDSDQNIAHVGDVSSASLTKSRTVSLQKKPSSRDDSASCKASCRAISVQSHGSKSSKDVKEIVAARSDTSTTSSSSDARLKAKSKKEKLKEHPGEVPSIVSQLSDKERPVPGPTAKKPRNHRKRRAKAIDCMRCVCPDPCKCAVCTADKKKQALSRPARSCDCPPNMFMVPPIMMMSPMQMTYSMPPTGHAANCRCNACICRDMLPKPEVDSKPEAESATSDDTEATMARQLRSHPSSCECVDCLCLPKVHKLARTKEYPIVHDTKQVYQVKVNCGTCANAQNARRYVEQQQQLNRSRIPISTTSPNPPRVKSNPEQNIASPDKGETSQPEASGVSAVASTYNSISCDCARCACADCPDESKRPPKPEACESQAKTNADAKGGQDCCCPNVPCSCQPCTVEELTRKLRDAEQKLANASPSGAPPPPGSAPLEKPPEEDTESCNCVECVCPGADSMPSKALPAGEGPPAETPKPQSDDSGAVASPDAAGAPAAAGAGDEDCNCNVCACPGSTSLPPKSGPDSKPVAMEVCDCQVCKCSPCADPQKKTDARDQIAAAGVADCDCIDCKCDPCADPKKQKSSQNAQQGESAAGRGDVEVGKHGENCDCPECICPGADSKMKPVASKASKFTDMPEKIPHPPDCDCDECLCLEEIIQTELVDKLEKGVQPAPVEKEVHAVNCTCIECLCPECSTETIHGPNCKCIDCVCDPCDKKGGDGKVAAVKSAVQRSGEAGDHPAGCTCIVCKCDVCNDPTKKSEVKVTIGDQPHGDDCKCLECVCKECLIKLAPLKHEDGCQCAQCVCVECLKKMQEGDATIAPKSAPDDLARGADTGNR</sequence>
<name>A0AAR5PLK1_DENPD</name>
<feature type="region of interest" description="Disordered" evidence="1">
    <location>
        <begin position="1651"/>
        <end position="1683"/>
    </location>
</feature>
<feature type="compositionally biased region" description="Basic and acidic residues" evidence="1">
    <location>
        <begin position="1"/>
        <end position="24"/>
    </location>
</feature>
<feature type="compositionally biased region" description="Polar residues" evidence="1">
    <location>
        <begin position="1207"/>
        <end position="1222"/>
    </location>
</feature>
<dbReference type="EnsemblMetazoa" id="XM_019906351.1">
    <property type="protein sequence ID" value="XP_019761910.1"/>
    <property type="gene ID" value="LOC109538912"/>
</dbReference>
<feature type="compositionally biased region" description="Acidic residues" evidence="1">
    <location>
        <begin position="122"/>
        <end position="133"/>
    </location>
</feature>
<feature type="region of interest" description="Disordered" evidence="1">
    <location>
        <begin position="1"/>
        <end position="69"/>
    </location>
</feature>
<feature type="compositionally biased region" description="Polar residues" evidence="1">
    <location>
        <begin position="1482"/>
        <end position="1498"/>
    </location>
</feature>
<feature type="region of interest" description="Disordered" evidence="1">
    <location>
        <begin position="1402"/>
        <end position="1422"/>
    </location>
</feature>
<feature type="region of interest" description="Disordered" evidence="1">
    <location>
        <begin position="1482"/>
        <end position="1528"/>
    </location>
</feature>
<reference evidence="2" key="2">
    <citation type="submission" date="2024-08" db="UniProtKB">
        <authorList>
            <consortium name="EnsemblMetazoa"/>
        </authorList>
    </citation>
    <scope>IDENTIFICATION</scope>
</reference>
<evidence type="ECO:0000313" key="2">
    <source>
        <dbReference type="EnsemblMetazoa" id="XP_019761910.1"/>
    </source>
</evidence>
<reference evidence="3" key="1">
    <citation type="journal article" date="2013" name="Genome Biol.">
        <title>Draft genome of the mountain pine beetle, Dendroctonus ponderosae Hopkins, a major forest pest.</title>
        <authorList>
            <person name="Keeling C.I."/>
            <person name="Yuen M.M."/>
            <person name="Liao N.Y."/>
            <person name="Docking T.R."/>
            <person name="Chan S.K."/>
            <person name="Taylor G.A."/>
            <person name="Palmquist D.L."/>
            <person name="Jackman S.D."/>
            <person name="Nguyen A."/>
            <person name="Li M."/>
            <person name="Henderson H."/>
            <person name="Janes J.K."/>
            <person name="Zhao Y."/>
            <person name="Pandoh P."/>
            <person name="Moore R."/>
            <person name="Sperling F.A."/>
            <person name="Huber D.P."/>
            <person name="Birol I."/>
            <person name="Jones S.J."/>
            <person name="Bohlmann J."/>
        </authorList>
    </citation>
    <scope>NUCLEOTIDE SEQUENCE</scope>
</reference>
<feature type="region of interest" description="Disordered" evidence="1">
    <location>
        <begin position="83"/>
        <end position="140"/>
    </location>
</feature>
<dbReference type="Proteomes" id="UP000019118">
    <property type="component" value="Unassembled WGS sequence"/>
</dbReference>
<proteinExistence type="predicted"/>
<feature type="compositionally biased region" description="Low complexity" evidence="1">
    <location>
        <begin position="1258"/>
        <end position="1270"/>
    </location>
</feature>
<feature type="region of interest" description="Disordered" evidence="1">
    <location>
        <begin position="644"/>
        <end position="664"/>
    </location>
</feature>
<feature type="compositionally biased region" description="Low complexity" evidence="1">
    <location>
        <begin position="1669"/>
        <end position="1683"/>
    </location>
</feature>
<feature type="region of interest" description="Disordered" evidence="1">
    <location>
        <begin position="542"/>
        <end position="563"/>
    </location>
</feature>
<keyword evidence="3" id="KW-1185">Reference proteome</keyword>
<feature type="region of interest" description="Disordered" evidence="1">
    <location>
        <begin position="1029"/>
        <end position="1062"/>
    </location>
</feature>
<feature type="region of interest" description="Disordered" evidence="1">
    <location>
        <begin position="1608"/>
        <end position="1630"/>
    </location>
</feature>
<feature type="region of interest" description="Disordered" evidence="1">
    <location>
        <begin position="1120"/>
        <end position="1233"/>
    </location>
</feature>
<feature type="compositionally biased region" description="Low complexity" evidence="1">
    <location>
        <begin position="333"/>
        <end position="347"/>
    </location>
</feature>
<evidence type="ECO:0000256" key="1">
    <source>
        <dbReference type="SAM" id="MobiDB-lite"/>
    </source>
</evidence>
<protein>
    <submittedName>
        <fullName evidence="2">Uncharacterized protein</fullName>
    </submittedName>
</protein>
<evidence type="ECO:0000313" key="3">
    <source>
        <dbReference type="Proteomes" id="UP000019118"/>
    </source>
</evidence>
<feature type="region of interest" description="Disordered" evidence="1">
    <location>
        <begin position="323"/>
        <end position="453"/>
    </location>
</feature>
<feature type="compositionally biased region" description="Polar residues" evidence="1">
    <location>
        <begin position="1125"/>
        <end position="1135"/>
    </location>
</feature>